<protein>
    <submittedName>
        <fullName evidence="2">Uncharacterized protein</fullName>
    </submittedName>
</protein>
<comment type="caution">
    <text evidence="2">The sequence shown here is derived from an EMBL/GenBank/DDBJ whole genome shotgun (WGS) entry which is preliminary data.</text>
</comment>
<accession>A0ABW8CLI3</accession>
<reference evidence="2 3" key="1">
    <citation type="submission" date="2024-10" db="EMBL/GenBank/DDBJ databases">
        <title>The Natural Products Discovery Center: Release of the First 8490 Sequenced Strains for Exploring Actinobacteria Biosynthetic Diversity.</title>
        <authorList>
            <person name="Kalkreuter E."/>
            <person name="Kautsar S.A."/>
            <person name="Yang D."/>
            <person name="Bader C.D."/>
            <person name="Teijaro C.N."/>
            <person name="Fluegel L."/>
            <person name="Davis C.M."/>
            <person name="Simpson J.R."/>
            <person name="Lauterbach L."/>
            <person name="Steele A.D."/>
            <person name="Gui C."/>
            <person name="Meng S."/>
            <person name="Li G."/>
            <person name="Viehrig K."/>
            <person name="Ye F."/>
            <person name="Su P."/>
            <person name="Kiefer A.F."/>
            <person name="Nichols A."/>
            <person name="Cepeda A.J."/>
            <person name="Yan W."/>
            <person name="Fan B."/>
            <person name="Jiang Y."/>
            <person name="Adhikari A."/>
            <person name="Zheng C.-J."/>
            <person name="Schuster L."/>
            <person name="Cowan T.M."/>
            <person name="Smanski M.J."/>
            <person name="Chevrette M.G."/>
            <person name="De Carvalho L.P.S."/>
            <person name="Shen B."/>
        </authorList>
    </citation>
    <scope>NUCLEOTIDE SEQUENCE [LARGE SCALE GENOMIC DNA]</scope>
    <source>
        <strain evidence="2 3">NPDC053346</strain>
    </source>
</reference>
<name>A0ABW8CLI3_STRBI</name>
<feature type="region of interest" description="Disordered" evidence="1">
    <location>
        <begin position="1"/>
        <end position="35"/>
    </location>
</feature>
<organism evidence="2 3">
    <name type="scientific">Streptomyces bikiniensis</name>
    <dbReference type="NCBI Taxonomy" id="1896"/>
    <lineage>
        <taxon>Bacteria</taxon>
        <taxon>Bacillati</taxon>
        <taxon>Actinomycetota</taxon>
        <taxon>Actinomycetes</taxon>
        <taxon>Kitasatosporales</taxon>
        <taxon>Streptomycetaceae</taxon>
        <taxon>Streptomyces</taxon>
    </lineage>
</organism>
<sequence>MAEFNAKVQVAERGRDASSGLSRLSRDWPSSPSAPRSCVLCHDYGDRDEADRVDLTIIKDVQRHGWHVVMVPGDEAGPGVAYAVYRRPPSPFLQVAWSDAGGRFYWEEQAEESYCHSQQRLRMAPGDHPEGAWTAEL</sequence>
<keyword evidence="3" id="KW-1185">Reference proteome</keyword>
<dbReference type="Proteomes" id="UP001614391">
    <property type="component" value="Unassembled WGS sequence"/>
</dbReference>
<dbReference type="EMBL" id="JBITYT010000001">
    <property type="protein sequence ID" value="MFI9118418.1"/>
    <property type="molecule type" value="Genomic_DNA"/>
</dbReference>
<evidence type="ECO:0000313" key="3">
    <source>
        <dbReference type="Proteomes" id="UP001614391"/>
    </source>
</evidence>
<dbReference type="RefSeq" id="WP_399610314.1">
    <property type="nucleotide sequence ID" value="NZ_JBITYT010000001.1"/>
</dbReference>
<gene>
    <name evidence="2" type="ORF">ACIGW0_03250</name>
</gene>
<evidence type="ECO:0000313" key="2">
    <source>
        <dbReference type="EMBL" id="MFI9118418.1"/>
    </source>
</evidence>
<proteinExistence type="predicted"/>
<evidence type="ECO:0000256" key="1">
    <source>
        <dbReference type="SAM" id="MobiDB-lite"/>
    </source>
</evidence>